<organism evidence="2">
    <name type="scientific">marine metagenome</name>
    <dbReference type="NCBI Taxonomy" id="408172"/>
    <lineage>
        <taxon>unclassified sequences</taxon>
        <taxon>metagenomes</taxon>
        <taxon>ecological metagenomes</taxon>
    </lineage>
</organism>
<accession>A0A382BM42</accession>
<proteinExistence type="predicted"/>
<dbReference type="InterPro" id="IPR027065">
    <property type="entry name" value="Lon_Prtase"/>
</dbReference>
<gene>
    <name evidence="2" type="ORF">METZ01_LOCUS167752</name>
</gene>
<reference evidence="2" key="1">
    <citation type="submission" date="2018-05" db="EMBL/GenBank/DDBJ databases">
        <authorList>
            <person name="Lanie J.A."/>
            <person name="Ng W.-L."/>
            <person name="Kazmierczak K.M."/>
            <person name="Andrzejewski T.M."/>
            <person name="Davidsen T.M."/>
            <person name="Wayne K.J."/>
            <person name="Tettelin H."/>
            <person name="Glass J.I."/>
            <person name="Rusch D."/>
            <person name="Podicherti R."/>
            <person name="Tsui H.-C.T."/>
            <person name="Winkler M.E."/>
        </authorList>
    </citation>
    <scope>NUCLEOTIDE SEQUENCE</scope>
</reference>
<protein>
    <recommendedName>
        <fullName evidence="1">Lon N-terminal domain-containing protein</fullName>
    </recommendedName>
</protein>
<dbReference type="InterPro" id="IPR003111">
    <property type="entry name" value="Lon_prtase_N"/>
</dbReference>
<evidence type="ECO:0000259" key="1">
    <source>
        <dbReference type="PROSITE" id="PS51787"/>
    </source>
</evidence>
<dbReference type="InterPro" id="IPR015947">
    <property type="entry name" value="PUA-like_sf"/>
</dbReference>
<dbReference type="GO" id="GO:0004176">
    <property type="term" value="F:ATP-dependent peptidase activity"/>
    <property type="evidence" value="ECO:0007669"/>
    <property type="project" value="InterPro"/>
</dbReference>
<dbReference type="PROSITE" id="PS51787">
    <property type="entry name" value="LON_N"/>
    <property type="match status" value="1"/>
</dbReference>
<dbReference type="Gene3D" id="2.30.130.40">
    <property type="entry name" value="LON domain-like"/>
    <property type="match status" value="1"/>
</dbReference>
<dbReference type="Gene3D" id="1.20.58.1480">
    <property type="match status" value="1"/>
</dbReference>
<name>A0A382BM42_9ZZZZ</name>
<dbReference type="SMART" id="SM00464">
    <property type="entry name" value="LON"/>
    <property type="match status" value="1"/>
</dbReference>
<dbReference type="Pfam" id="PF02190">
    <property type="entry name" value="LON_substr_bdg"/>
    <property type="match status" value="1"/>
</dbReference>
<dbReference type="GO" id="GO:0004252">
    <property type="term" value="F:serine-type endopeptidase activity"/>
    <property type="evidence" value="ECO:0007669"/>
    <property type="project" value="InterPro"/>
</dbReference>
<dbReference type="SUPFAM" id="SSF88697">
    <property type="entry name" value="PUA domain-like"/>
    <property type="match status" value="1"/>
</dbReference>
<dbReference type="InterPro" id="IPR046336">
    <property type="entry name" value="Lon_prtase_N_sf"/>
</dbReference>
<dbReference type="GO" id="GO:0030163">
    <property type="term" value="P:protein catabolic process"/>
    <property type="evidence" value="ECO:0007669"/>
    <property type="project" value="InterPro"/>
</dbReference>
<dbReference type="PANTHER" id="PTHR10046">
    <property type="entry name" value="ATP DEPENDENT LON PROTEASE FAMILY MEMBER"/>
    <property type="match status" value="1"/>
</dbReference>
<evidence type="ECO:0000313" key="2">
    <source>
        <dbReference type="EMBL" id="SVB14898.1"/>
    </source>
</evidence>
<feature type="domain" description="Lon N-terminal" evidence="1">
    <location>
        <begin position="15"/>
        <end position="206"/>
    </location>
</feature>
<sequence length="225" mass="25596">MGMFKERLKGFTGTAPIFPLPNVVFYPKTFFPLHIFEPRYRQMVADAENGEKMICMALLKPGYEEDYEGAPPIHTIGTLGYMEFKNDRSDETSDILLVGVTKVKISEVESNHDYRIADLDPISESRGEEDKELLKEKVFRGFERMSARSGFLQIPKQFRDVIDFEMAVNFLASHLPIEGEEKQKMLELDDVSLRAKILVQFMESGIGMEEMGVFGSIAPGDPRLN</sequence>
<dbReference type="AlphaFoldDB" id="A0A382BM42"/>
<dbReference type="EMBL" id="UINC01030460">
    <property type="protein sequence ID" value="SVB14898.1"/>
    <property type="molecule type" value="Genomic_DNA"/>
</dbReference>
<dbReference type="GO" id="GO:0005524">
    <property type="term" value="F:ATP binding"/>
    <property type="evidence" value="ECO:0007669"/>
    <property type="project" value="InterPro"/>
</dbReference>